<dbReference type="Pfam" id="PF01498">
    <property type="entry name" value="HTH_Tnp_Tc3_2"/>
    <property type="match status" value="1"/>
</dbReference>
<evidence type="ECO:0000259" key="2">
    <source>
        <dbReference type="Pfam" id="PF01498"/>
    </source>
</evidence>
<dbReference type="InterPro" id="IPR052338">
    <property type="entry name" value="Transposase_5"/>
</dbReference>
<keyword evidence="5" id="KW-1185">Reference proteome</keyword>
<reference evidence="4 5" key="1">
    <citation type="submission" date="2015-09" db="EMBL/GenBank/DDBJ databases">
        <title>Draft genome of the parasitic nematode Teladorsagia circumcincta isolate WARC Sus (inbred).</title>
        <authorList>
            <person name="Mitreva M."/>
        </authorList>
    </citation>
    <scope>NUCLEOTIDE SEQUENCE [LARGE SCALE GENOMIC DNA]</scope>
    <source>
        <strain evidence="4 5">S</strain>
    </source>
</reference>
<dbReference type="InterPro" id="IPR002492">
    <property type="entry name" value="Transposase_Tc1-like"/>
</dbReference>
<dbReference type="Pfam" id="PF13358">
    <property type="entry name" value="DDE_3"/>
    <property type="match status" value="1"/>
</dbReference>
<dbReference type="EMBL" id="KZ345517">
    <property type="protein sequence ID" value="PIO73111.1"/>
    <property type="molecule type" value="Genomic_DNA"/>
</dbReference>
<evidence type="ECO:0000313" key="4">
    <source>
        <dbReference type="EMBL" id="PIO73111.1"/>
    </source>
</evidence>
<dbReference type="Gene3D" id="3.30.420.10">
    <property type="entry name" value="Ribonuclease H-like superfamily/Ribonuclease H"/>
    <property type="match status" value="1"/>
</dbReference>
<dbReference type="GO" id="GO:0005634">
    <property type="term" value="C:nucleus"/>
    <property type="evidence" value="ECO:0007669"/>
    <property type="project" value="UniProtKB-SubCell"/>
</dbReference>
<dbReference type="AlphaFoldDB" id="A0A2G9US57"/>
<dbReference type="GO" id="GO:0006313">
    <property type="term" value="P:DNA transposition"/>
    <property type="evidence" value="ECO:0007669"/>
    <property type="project" value="InterPro"/>
</dbReference>
<dbReference type="SUPFAM" id="SSF46689">
    <property type="entry name" value="Homeodomain-like"/>
    <property type="match status" value="1"/>
</dbReference>
<dbReference type="InterPro" id="IPR038717">
    <property type="entry name" value="Tc1-like_DDE_dom"/>
</dbReference>
<feature type="domain" description="Tc1-like transposase DDE" evidence="3">
    <location>
        <begin position="133"/>
        <end position="279"/>
    </location>
</feature>
<proteinExistence type="predicted"/>
<dbReference type="PANTHER" id="PTHR23022">
    <property type="entry name" value="TRANSPOSABLE ELEMENT-RELATED"/>
    <property type="match status" value="1"/>
</dbReference>
<evidence type="ECO:0000256" key="1">
    <source>
        <dbReference type="ARBA" id="ARBA00004123"/>
    </source>
</evidence>
<feature type="domain" description="Transposase Tc1-like" evidence="2">
    <location>
        <begin position="52"/>
        <end position="124"/>
    </location>
</feature>
<name>A0A2G9US57_TELCI</name>
<accession>A0A2G9US57</accession>
<gene>
    <name evidence="4" type="ORF">TELCIR_04929</name>
</gene>
<dbReference type="GO" id="GO:0015074">
    <property type="term" value="P:DNA integration"/>
    <property type="evidence" value="ECO:0007669"/>
    <property type="project" value="InterPro"/>
</dbReference>
<comment type="subcellular location">
    <subcellularLocation>
        <location evidence="1">Nucleus</location>
    </subcellularLocation>
</comment>
<sequence>MKEAGMRGATIARILKIPEHTVSSILSRFRDGGTVANEPRSSRPRLTSIRQDRRIVHLSLADPSLTCVDIAAKFNASDGLNISRRTVGRRLSAVGLNARRSAKKPLIRFKNRKARVEFARRHLHWTSSDWSKVLFSDESKFNLFGSDGIKYVRQPSGERFNPRYIKATVKHNGGSVMVYGAFSLNGMGPLLRIHGKMTGQIYRDMSIDSVPPWAERNMPAGWILQQDNDPKHTSRVVTDAFQQRHVRLLEWPSQSPDLNPIEHIWEELERRCVKQPCTNKDQKFAQLVKEWNAIPTEVIRNLIESLPARCAAVIESHGFATKY</sequence>
<dbReference type="InterPro" id="IPR009057">
    <property type="entry name" value="Homeodomain-like_sf"/>
</dbReference>
<dbReference type="PANTHER" id="PTHR23022:SF134">
    <property type="entry name" value="TRANSPOSABLE ELEMENT TC1 TRANSPOSASE"/>
    <property type="match status" value="1"/>
</dbReference>
<evidence type="ECO:0000259" key="3">
    <source>
        <dbReference type="Pfam" id="PF13358"/>
    </source>
</evidence>
<dbReference type="Proteomes" id="UP000230423">
    <property type="component" value="Unassembled WGS sequence"/>
</dbReference>
<dbReference type="InterPro" id="IPR036397">
    <property type="entry name" value="RNaseH_sf"/>
</dbReference>
<dbReference type="OrthoDB" id="5803896at2759"/>
<protein>
    <submittedName>
        <fullName evidence="4">Transposase</fullName>
    </submittedName>
</protein>
<organism evidence="4 5">
    <name type="scientific">Teladorsagia circumcincta</name>
    <name type="common">Brown stomach worm</name>
    <name type="synonym">Ostertagia circumcincta</name>
    <dbReference type="NCBI Taxonomy" id="45464"/>
    <lineage>
        <taxon>Eukaryota</taxon>
        <taxon>Metazoa</taxon>
        <taxon>Ecdysozoa</taxon>
        <taxon>Nematoda</taxon>
        <taxon>Chromadorea</taxon>
        <taxon>Rhabditida</taxon>
        <taxon>Rhabditina</taxon>
        <taxon>Rhabditomorpha</taxon>
        <taxon>Strongyloidea</taxon>
        <taxon>Trichostrongylidae</taxon>
        <taxon>Teladorsagia</taxon>
    </lineage>
</organism>
<evidence type="ECO:0000313" key="5">
    <source>
        <dbReference type="Proteomes" id="UP000230423"/>
    </source>
</evidence>
<dbReference type="GO" id="GO:0003677">
    <property type="term" value="F:DNA binding"/>
    <property type="evidence" value="ECO:0007669"/>
    <property type="project" value="InterPro"/>
</dbReference>